<gene>
    <name evidence="1" type="ORF">CK203_049934</name>
</gene>
<dbReference type="AlphaFoldDB" id="A0A438GRS5"/>
<protein>
    <submittedName>
        <fullName evidence="1">Uncharacterized protein</fullName>
    </submittedName>
</protein>
<evidence type="ECO:0000313" key="1">
    <source>
        <dbReference type="EMBL" id="RVW74921.1"/>
    </source>
</evidence>
<name>A0A438GRS5_VITVI</name>
<accession>A0A438GRS5</accession>
<reference evidence="1 2" key="1">
    <citation type="journal article" date="2018" name="PLoS Genet.">
        <title>Population sequencing reveals clonal diversity and ancestral inbreeding in the grapevine cultivar Chardonnay.</title>
        <authorList>
            <person name="Roach M.J."/>
            <person name="Johnson D.L."/>
            <person name="Bohlmann J."/>
            <person name="van Vuuren H.J."/>
            <person name="Jones S.J."/>
            <person name="Pretorius I.S."/>
            <person name="Schmidt S.A."/>
            <person name="Borneman A.R."/>
        </authorList>
    </citation>
    <scope>NUCLEOTIDE SEQUENCE [LARGE SCALE GENOMIC DNA]</scope>
    <source>
        <strain evidence="2">cv. Chardonnay</strain>
        <tissue evidence="1">Leaf</tissue>
    </source>
</reference>
<dbReference type="Proteomes" id="UP000288805">
    <property type="component" value="Unassembled WGS sequence"/>
</dbReference>
<sequence length="88" mass="10032">MDMLAYMRNWWEFSSLFFVAAFHGKVYLEFKVVNIYTIKSGALQIVLQQLPLGCGLIIGPGRLLFSLIIRAVSGFNNAVVCWRKCIPF</sequence>
<evidence type="ECO:0000313" key="2">
    <source>
        <dbReference type="Proteomes" id="UP000288805"/>
    </source>
</evidence>
<comment type="caution">
    <text evidence="1">The sequence shown here is derived from an EMBL/GenBank/DDBJ whole genome shotgun (WGS) entry which is preliminary data.</text>
</comment>
<proteinExistence type="predicted"/>
<organism evidence="1 2">
    <name type="scientific">Vitis vinifera</name>
    <name type="common">Grape</name>
    <dbReference type="NCBI Taxonomy" id="29760"/>
    <lineage>
        <taxon>Eukaryota</taxon>
        <taxon>Viridiplantae</taxon>
        <taxon>Streptophyta</taxon>
        <taxon>Embryophyta</taxon>
        <taxon>Tracheophyta</taxon>
        <taxon>Spermatophyta</taxon>
        <taxon>Magnoliopsida</taxon>
        <taxon>eudicotyledons</taxon>
        <taxon>Gunneridae</taxon>
        <taxon>Pentapetalae</taxon>
        <taxon>rosids</taxon>
        <taxon>Vitales</taxon>
        <taxon>Vitaceae</taxon>
        <taxon>Viteae</taxon>
        <taxon>Vitis</taxon>
    </lineage>
</organism>
<dbReference type="EMBL" id="QGNW01000360">
    <property type="protein sequence ID" value="RVW74921.1"/>
    <property type="molecule type" value="Genomic_DNA"/>
</dbReference>